<evidence type="ECO:0000313" key="3">
    <source>
        <dbReference type="EMBL" id="SDZ61126.1"/>
    </source>
</evidence>
<dbReference type="InterPro" id="IPR028098">
    <property type="entry name" value="Glyco_trans_4-like_N"/>
</dbReference>
<feature type="domain" description="Glycosyltransferase subfamily 4-like N-terminal" evidence="2">
    <location>
        <begin position="14"/>
        <end position="182"/>
    </location>
</feature>
<evidence type="ECO:0000259" key="2">
    <source>
        <dbReference type="Pfam" id="PF13439"/>
    </source>
</evidence>
<accession>A0A1H3UFL0</accession>
<dbReference type="CDD" id="cd03817">
    <property type="entry name" value="GT4_UGDG-like"/>
    <property type="match status" value="1"/>
</dbReference>
<protein>
    <submittedName>
        <fullName evidence="3">1,2-diacylglycerol 3-alpha-glucosyltransferase</fullName>
    </submittedName>
</protein>
<reference evidence="4" key="1">
    <citation type="submission" date="2016-10" db="EMBL/GenBank/DDBJ databases">
        <authorList>
            <person name="Varghese N."/>
            <person name="Submissions S."/>
        </authorList>
    </citation>
    <scope>NUCLEOTIDE SEQUENCE [LARGE SCALE GENOMIC DNA]</scope>
    <source>
        <strain evidence="4">SP</strain>
    </source>
</reference>
<keyword evidence="3" id="KW-0808">Transferase</keyword>
<dbReference type="SUPFAM" id="SSF53756">
    <property type="entry name" value="UDP-Glycosyltransferase/glycogen phosphorylase"/>
    <property type="match status" value="1"/>
</dbReference>
<dbReference type="GO" id="GO:0016758">
    <property type="term" value="F:hexosyltransferase activity"/>
    <property type="evidence" value="ECO:0007669"/>
    <property type="project" value="TreeGrafter"/>
</dbReference>
<name>A0A1H3UFL0_9BACI</name>
<dbReference type="Pfam" id="PF00534">
    <property type="entry name" value="Glycos_transf_1"/>
    <property type="match status" value="1"/>
</dbReference>
<dbReference type="PANTHER" id="PTHR45947">
    <property type="entry name" value="SULFOQUINOVOSYL TRANSFERASE SQD2"/>
    <property type="match status" value="1"/>
</dbReference>
<dbReference type="InterPro" id="IPR001296">
    <property type="entry name" value="Glyco_trans_1"/>
</dbReference>
<proteinExistence type="predicted"/>
<dbReference type="Proteomes" id="UP000198935">
    <property type="component" value="Unassembled WGS sequence"/>
</dbReference>
<organism evidence="3 4">
    <name type="scientific">Evansella caseinilytica</name>
    <dbReference type="NCBI Taxonomy" id="1503961"/>
    <lineage>
        <taxon>Bacteria</taxon>
        <taxon>Bacillati</taxon>
        <taxon>Bacillota</taxon>
        <taxon>Bacilli</taxon>
        <taxon>Bacillales</taxon>
        <taxon>Bacillaceae</taxon>
        <taxon>Evansella</taxon>
    </lineage>
</organism>
<evidence type="ECO:0000313" key="4">
    <source>
        <dbReference type="Proteomes" id="UP000198935"/>
    </source>
</evidence>
<dbReference type="PANTHER" id="PTHR45947:SF3">
    <property type="entry name" value="SULFOQUINOVOSYL TRANSFERASE SQD2"/>
    <property type="match status" value="1"/>
</dbReference>
<dbReference type="AlphaFoldDB" id="A0A1H3UFL0"/>
<dbReference type="InterPro" id="IPR050194">
    <property type="entry name" value="Glycosyltransferase_grp1"/>
</dbReference>
<dbReference type="FunFam" id="3.40.50.2000:FF:000136">
    <property type="entry name" value="Glycosyl transferase, group 1"/>
    <property type="match status" value="1"/>
</dbReference>
<evidence type="ECO:0000259" key="1">
    <source>
        <dbReference type="Pfam" id="PF00534"/>
    </source>
</evidence>
<sequence length="412" mass="45756">MNIGIFTDTYYPQINGVVTSINLLEKELTRRGHNVYIFTSTDPNADLEAEKGSVFRFPSLPFIFFPERRLAVAGLFTLSRLVNRLDIDVIHTHTEFSLGMMGIFAAKKHDLPIVHTYHTMYEDYLHYIGNGKFVTPATVRKASRSYCNRMDKTIVPSEKVKTVLENYGIRSEIRVIPTGTDFSQFEPQKQQLREVKQLKAELGITEGPVLLSIGRLSQEKNIEAILQAMPAILKEHPAAKLVIVGDGPIKKQLAELAGILQIEGSIVFTGAVPWQEVNKFYQLGDLFISASTSETQGLTLAEAIASKTTVVAKADPSLDTLVVDGESGFVYPSDDALAGAVINALSDEVYLKRMAVAAFEKSQFLSVASFGDSVIDVYREVAAEKAQVKLYPEAAKHTSRRRWMRSLFMLGK</sequence>
<feature type="domain" description="Glycosyl transferase family 1" evidence="1">
    <location>
        <begin position="198"/>
        <end position="358"/>
    </location>
</feature>
<gene>
    <name evidence="3" type="ORF">SAMN05421736_1218</name>
</gene>
<dbReference type="EMBL" id="FNPI01000021">
    <property type="protein sequence ID" value="SDZ61126.1"/>
    <property type="molecule type" value="Genomic_DNA"/>
</dbReference>
<dbReference type="STRING" id="1503961.SAMN05421736_1218"/>
<keyword evidence="4" id="KW-1185">Reference proteome</keyword>
<dbReference type="Pfam" id="PF13439">
    <property type="entry name" value="Glyco_transf_4"/>
    <property type="match status" value="1"/>
</dbReference>
<dbReference type="Gene3D" id="3.40.50.2000">
    <property type="entry name" value="Glycogen Phosphorylase B"/>
    <property type="match status" value="2"/>
</dbReference>